<dbReference type="PIRSF" id="PIRSF018266">
    <property type="entry name" value="FecR"/>
    <property type="match status" value="1"/>
</dbReference>
<dbReference type="Pfam" id="PF16220">
    <property type="entry name" value="DUF4880"/>
    <property type="match status" value="1"/>
</dbReference>
<evidence type="ECO:0000313" key="3">
    <source>
        <dbReference type="EMBL" id="QFZ84880.1"/>
    </source>
</evidence>
<dbReference type="PANTHER" id="PTHR30273:SF2">
    <property type="entry name" value="PROTEIN FECR"/>
    <property type="match status" value="1"/>
</dbReference>
<dbReference type="Proteomes" id="UP000326780">
    <property type="component" value="Chromosome"/>
</dbReference>
<organism evidence="3 4">
    <name type="scientific">Variovorax paradoxus</name>
    <dbReference type="NCBI Taxonomy" id="34073"/>
    <lineage>
        <taxon>Bacteria</taxon>
        <taxon>Pseudomonadati</taxon>
        <taxon>Pseudomonadota</taxon>
        <taxon>Betaproteobacteria</taxon>
        <taxon>Burkholderiales</taxon>
        <taxon>Comamonadaceae</taxon>
        <taxon>Variovorax</taxon>
    </lineage>
</organism>
<name>A0A5Q0M548_VARPD</name>
<evidence type="ECO:0000259" key="2">
    <source>
        <dbReference type="Pfam" id="PF16220"/>
    </source>
</evidence>
<gene>
    <name evidence="3" type="ORF">GFK26_20010</name>
</gene>
<dbReference type="AlphaFoldDB" id="A0A5Q0M548"/>
<dbReference type="InterPro" id="IPR032623">
    <property type="entry name" value="FecR_N"/>
</dbReference>
<dbReference type="PANTHER" id="PTHR30273">
    <property type="entry name" value="PERIPLASMIC SIGNAL SENSOR AND SIGMA FACTOR ACTIVATOR FECR-RELATED"/>
    <property type="match status" value="1"/>
</dbReference>
<dbReference type="InterPro" id="IPR006860">
    <property type="entry name" value="FecR"/>
</dbReference>
<reference evidence="3 4" key="1">
    <citation type="submission" date="2019-10" db="EMBL/GenBank/DDBJ databases">
        <title>Complete genome sequence of Variovorax paradoxus 5C-2.</title>
        <authorList>
            <person name="Gogoleva N.E."/>
            <person name="Balkin A.S."/>
        </authorList>
    </citation>
    <scope>NUCLEOTIDE SEQUENCE [LARGE SCALE GENOMIC DNA]</scope>
    <source>
        <strain evidence="3 4">5C-2</strain>
    </source>
</reference>
<dbReference type="InterPro" id="IPR012373">
    <property type="entry name" value="Ferrdict_sens_TM"/>
</dbReference>
<evidence type="ECO:0000259" key="1">
    <source>
        <dbReference type="Pfam" id="PF04773"/>
    </source>
</evidence>
<protein>
    <submittedName>
        <fullName evidence="3">DUF4880 domain-containing protein</fullName>
    </submittedName>
</protein>
<sequence>MSARPPAPTPDTAVLREAAQWLVRLHSGRAGDADRAACEAWRHADPAHERAWQRAERLSQKFGAVPASVGVPVLARQARGNRRAALRTLAVLATAAPAAWLGWRLAPWDSWASDHATATGERRDVQLADGSRVLLDTGSAIDVRIDGTQRTVRLRAGAIRVTTAADARPFIVETVQGRLRALGTRFTVRQDHDAHETASPPDVRLAVTEGAVEITLRGASSPAGIVPAGQQTVLSAQGASTLAAVSPESQAWTQGVLYAENMRLADFCAELSRYRPGLLHCSSEVANLRISGAFQLRDTDYVLSMVATTLPVQVLTRTRWWVTVVPA</sequence>
<accession>A0A5Q0M548</accession>
<dbReference type="Pfam" id="PF04773">
    <property type="entry name" value="FecR"/>
    <property type="match status" value="1"/>
</dbReference>
<dbReference type="EMBL" id="CP045644">
    <property type="protein sequence ID" value="QFZ84880.1"/>
    <property type="molecule type" value="Genomic_DNA"/>
</dbReference>
<proteinExistence type="predicted"/>
<dbReference type="GO" id="GO:0016989">
    <property type="term" value="F:sigma factor antagonist activity"/>
    <property type="evidence" value="ECO:0007669"/>
    <property type="project" value="TreeGrafter"/>
</dbReference>
<feature type="domain" description="FecR protein" evidence="1">
    <location>
        <begin position="114"/>
        <end position="213"/>
    </location>
</feature>
<feature type="domain" description="FecR N-terminal" evidence="2">
    <location>
        <begin position="16"/>
        <end position="58"/>
    </location>
</feature>
<dbReference type="Gene3D" id="2.60.120.1440">
    <property type="match status" value="1"/>
</dbReference>
<dbReference type="RefSeq" id="WP_153283501.1">
    <property type="nucleotide sequence ID" value="NZ_CP045644.1"/>
</dbReference>
<evidence type="ECO:0000313" key="4">
    <source>
        <dbReference type="Proteomes" id="UP000326780"/>
    </source>
</evidence>